<gene>
    <name evidence="1" type="ORF">V5N11_021726</name>
</gene>
<keyword evidence="2" id="KW-1185">Reference proteome</keyword>
<reference evidence="1 2" key="1">
    <citation type="submission" date="2024-04" db="EMBL/GenBank/DDBJ databases">
        <title>Genome assembly C_amara_ONT_v2.</title>
        <authorList>
            <person name="Yant L."/>
            <person name="Moore C."/>
            <person name="Slenker M."/>
        </authorList>
    </citation>
    <scope>NUCLEOTIDE SEQUENCE [LARGE SCALE GENOMIC DNA]</scope>
    <source>
        <tissue evidence="1">Leaf</tissue>
    </source>
</reference>
<organism evidence="1 2">
    <name type="scientific">Cardamine amara subsp. amara</name>
    <dbReference type="NCBI Taxonomy" id="228776"/>
    <lineage>
        <taxon>Eukaryota</taxon>
        <taxon>Viridiplantae</taxon>
        <taxon>Streptophyta</taxon>
        <taxon>Embryophyta</taxon>
        <taxon>Tracheophyta</taxon>
        <taxon>Spermatophyta</taxon>
        <taxon>Magnoliopsida</taxon>
        <taxon>eudicotyledons</taxon>
        <taxon>Gunneridae</taxon>
        <taxon>Pentapetalae</taxon>
        <taxon>rosids</taxon>
        <taxon>malvids</taxon>
        <taxon>Brassicales</taxon>
        <taxon>Brassicaceae</taxon>
        <taxon>Cardamineae</taxon>
        <taxon>Cardamine</taxon>
    </lineage>
</organism>
<proteinExistence type="predicted"/>
<protein>
    <recommendedName>
        <fullName evidence="3">DUF223 domain-containing protein</fullName>
    </recommendedName>
</protein>
<evidence type="ECO:0000313" key="2">
    <source>
        <dbReference type="Proteomes" id="UP001558713"/>
    </source>
</evidence>
<evidence type="ECO:0008006" key="3">
    <source>
        <dbReference type="Google" id="ProtNLM"/>
    </source>
</evidence>
<name>A0ABD1BS17_CARAN</name>
<dbReference type="Proteomes" id="UP001558713">
    <property type="component" value="Unassembled WGS sequence"/>
</dbReference>
<dbReference type="AlphaFoldDB" id="A0ABD1BS17"/>
<sequence>MAPSTSSFSPKLLPCVVFDDLKKGFANKEVVVRVIHFWEARNPRKGGLLMGLELLLIDKKSTVIQAFITAN</sequence>
<dbReference type="EMBL" id="JBANAX010000166">
    <property type="protein sequence ID" value="KAL1219948.1"/>
    <property type="molecule type" value="Genomic_DNA"/>
</dbReference>
<comment type="caution">
    <text evidence="1">The sequence shown here is derived from an EMBL/GenBank/DDBJ whole genome shotgun (WGS) entry which is preliminary data.</text>
</comment>
<accession>A0ABD1BS17</accession>
<evidence type="ECO:0000313" key="1">
    <source>
        <dbReference type="EMBL" id="KAL1219948.1"/>
    </source>
</evidence>